<evidence type="ECO:0000256" key="10">
    <source>
        <dbReference type="RuleBase" id="RU361207"/>
    </source>
</evidence>
<name>A0A512H3G5_9PROT</name>
<keyword evidence="13" id="KW-1185">Reference proteome</keyword>
<dbReference type="GO" id="GO:0005975">
    <property type="term" value="P:carbohydrate metabolic process"/>
    <property type="evidence" value="ECO:0007669"/>
    <property type="project" value="InterPro"/>
</dbReference>
<organism evidence="12 13">
    <name type="scientific">Pararhodospirillum oryzae</name>
    <dbReference type="NCBI Taxonomy" id="478448"/>
    <lineage>
        <taxon>Bacteria</taxon>
        <taxon>Pseudomonadati</taxon>
        <taxon>Pseudomonadota</taxon>
        <taxon>Alphaproteobacteria</taxon>
        <taxon>Rhodospirillales</taxon>
        <taxon>Rhodospirillaceae</taxon>
        <taxon>Pararhodospirillum</taxon>
    </lineage>
</organism>
<dbReference type="OrthoDB" id="9800174at2"/>
<evidence type="ECO:0000256" key="9">
    <source>
        <dbReference type="ARBA" id="ARBA00031501"/>
    </source>
</evidence>
<dbReference type="Gene3D" id="3.20.20.80">
    <property type="entry name" value="Glycosidases"/>
    <property type="match status" value="1"/>
</dbReference>
<evidence type="ECO:0000313" key="13">
    <source>
        <dbReference type="Proteomes" id="UP000321567"/>
    </source>
</evidence>
<comment type="catalytic activity">
    <reaction evidence="1 10">
        <text>Transfers a segment of a (1-&gt;4)-alpha-D-glucan to a new position in an acceptor, which may be glucose or a (1-&gt;4)-alpha-D-glucan.</text>
        <dbReference type="EC" id="2.4.1.25"/>
    </reaction>
</comment>
<gene>
    <name evidence="12" type="ORF">ROR02_01180</name>
</gene>
<dbReference type="InterPro" id="IPR017853">
    <property type="entry name" value="GH"/>
</dbReference>
<dbReference type="InterPro" id="IPR003385">
    <property type="entry name" value="Glyco_hydro_77"/>
</dbReference>
<feature type="domain" description="MalQ N-terminal beta-sandwich" evidence="11">
    <location>
        <begin position="70"/>
        <end position="173"/>
    </location>
</feature>
<evidence type="ECO:0000256" key="3">
    <source>
        <dbReference type="ARBA" id="ARBA00012560"/>
    </source>
</evidence>
<dbReference type="SUPFAM" id="SSF51445">
    <property type="entry name" value="(Trans)glycosidases"/>
    <property type="match status" value="1"/>
</dbReference>
<comment type="similarity">
    <text evidence="2 10">Belongs to the disproportionating enzyme family.</text>
</comment>
<keyword evidence="5 10" id="KW-0328">Glycosyltransferase</keyword>
<evidence type="ECO:0000256" key="4">
    <source>
        <dbReference type="ARBA" id="ARBA00020295"/>
    </source>
</evidence>
<dbReference type="Pfam" id="PF02446">
    <property type="entry name" value="Glyco_hydro_77"/>
    <property type="match status" value="1"/>
</dbReference>
<evidence type="ECO:0000256" key="2">
    <source>
        <dbReference type="ARBA" id="ARBA00005684"/>
    </source>
</evidence>
<dbReference type="PANTHER" id="PTHR32438:SF5">
    <property type="entry name" value="4-ALPHA-GLUCANOTRANSFERASE DPE1, CHLOROPLASTIC_AMYLOPLASTIC"/>
    <property type="match status" value="1"/>
</dbReference>
<dbReference type="Proteomes" id="UP000321567">
    <property type="component" value="Unassembled WGS sequence"/>
</dbReference>
<dbReference type="RefSeq" id="WP_147162060.1">
    <property type="nucleotide sequence ID" value="NZ_BJZO01000002.1"/>
</dbReference>
<evidence type="ECO:0000256" key="1">
    <source>
        <dbReference type="ARBA" id="ARBA00000439"/>
    </source>
</evidence>
<dbReference type="Pfam" id="PF21226">
    <property type="entry name" value="MalQ_N"/>
    <property type="match status" value="1"/>
</dbReference>
<keyword evidence="6 10" id="KW-0808">Transferase</keyword>
<protein>
    <recommendedName>
        <fullName evidence="4 10">4-alpha-glucanotransferase</fullName>
        <ecNumber evidence="3 10">2.4.1.25</ecNumber>
    </recommendedName>
    <alternativeName>
        <fullName evidence="8 10">Amylomaltase</fullName>
    </alternativeName>
    <alternativeName>
        <fullName evidence="9 10">Disproportionating enzyme</fullName>
    </alternativeName>
</protein>
<dbReference type="PANTHER" id="PTHR32438">
    <property type="entry name" value="4-ALPHA-GLUCANOTRANSFERASE DPE1, CHLOROPLASTIC/AMYLOPLASTIC"/>
    <property type="match status" value="1"/>
</dbReference>
<evidence type="ECO:0000256" key="6">
    <source>
        <dbReference type="ARBA" id="ARBA00022679"/>
    </source>
</evidence>
<keyword evidence="7 10" id="KW-0119">Carbohydrate metabolism</keyword>
<dbReference type="EC" id="2.4.1.25" evidence="3 10"/>
<dbReference type="GO" id="GO:0004134">
    <property type="term" value="F:4-alpha-glucanotransferase activity"/>
    <property type="evidence" value="ECO:0007669"/>
    <property type="project" value="UniProtKB-EC"/>
</dbReference>
<evidence type="ECO:0000256" key="5">
    <source>
        <dbReference type="ARBA" id="ARBA00022676"/>
    </source>
</evidence>
<reference evidence="12 13" key="1">
    <citation type="submission" date="2019-07" db="EMBL/GenBank/DDBJ databases">
        <title>Whole genome shotgun sequence of Rhodospirillum oryzae NBRC 107573.</title>
        <authorList>
            <person name="Hosoyama A."/>
            <person name="Uohara A."/>
            <person name="Ohji S."/>
            <person name="Ichikawa N."/>
        </authorList>
    </citation>
    <scope>NUCLEOTIDE SEQUENCE [LARGE SCALE GENOMIC DNA]</scope>
    <source>
        <strain evidence="12 13">NBRC 107573</strain>
    </source>
</reference>
<evidence type="ECO:0000256" key="8">
    <source>
        <dbReference type="ARBA" id="ARBA00031423"/>
    </source>
</evidence>
<sequence>MSDDSSGALRRLAERAGLLDRYYDALGAYIEVPDRALVATLAALGWPLHDATEAERILSDWKIPGPVPLLPPVVVHRRARIGESEAPLSVPVAWPRGAGPGRWTVIWENGCDLPPAEGLFDPTTLPMGEEGADGARLLRRLDLPIATPPLGYHRLRVEGFSVPPHEITLIVAPARCWLPKAADGEDSLRLWGVTCQVHGLRGRADWGMGDFGTLAALTRLVGRHGGDVIGINPVHALFPTRPLHASPYSPNSRLFLNPLYIAINDLPELAHDPVLAPDEGELAALRAGDLIDNAAVGPRKMRALEEAFSVFEQVHRASRSPRAEAFAQFVAEGGFLLERFAVFQVLAELFASRGCSWRDWPAEYQDPASGAVAAITESHRRRVDFHSWCQFEADRQLEAVAEAARRSGQRLGLYRDLALGSDPTGADSWMLGDLLVAGLAVGAPPDPWNAAGQNWGFSPFHPERMRAAGYEPFARMIRANMRHAGVLRMDHVLGLMRLFCIPRGMEGREGVYVRQPFEDLLAVLALESHRARCLVIGEDLGTVPDGFRDRMVEAGILSCRLFYFERREGRALVPPADYPRLAAVSATTHDLPTLHGFWAGRDLAWKHDLGLFPTPGIRDMESMERHNDRPLIRDTLAAAGCPLAPSEGFEPPANLVPAVSEWLARTPSLLVTVQMEDILEEREQANLPGTIDQHPNWRRRLGLCVEDLDNDGRLEDIARLMAANGRGTQGNGAS</sequence>
<dbReference type="AlphaFoldDB" id="A0A512H3G5"/>
<evidence type="ECO:0000259" key="11">
    <source>
        <dbReference type="Pfam" id="PF21226"/>
    </source>
</evidence>
<evidence type="ECO:0000256" key="7">
    <source>
        <dbReference type="ARBA" id="ARBA00023277"/>
    </source>
</evidence>
<dbReference type="EMBL" id="BJZO01000002">
    <property type="protein sequence ID" value="GEO79987.1"/>
    <property type="molecule type" value="Genomic_DNA"/>
</dbReference>
<dbReference type="NCBIfam" id="TIGR00217">
    <property type="entry name" value="malQ"/>
    <property type="match status" value="1"/>
</dbReference>
<evidence type="ECO:0000313" key="12">
    <source>
        <dbReference type="EMBL" id="GEO79987.1"/>
    </source>
</evidence>
<accession>A0A512H3G5</accession>
<comment type="caution">
    <text evidence="12">The sequence shown here is derived from an EMBL/GenBank/DDBJ whole genome shotgun (WGS) entry which is preliminary data.</text>
</comment>
<dbReference type="InterPro" id="IPR048458">
    <property type="entry name" value="MalQ_N"/>
</dbReference>
<proteinExistence type="inferred from homology"/>